<reference evidence="15 16" key="1">
    <citation type="submission" date="2020-08" db="EMBL/GenBank/DDBJ databases">
        <title>Plant Genome Project.</title>
        <authorList>
            <person name="Zhang R.-G."/>
        </authorList>
    </citation>
    <scope>NUCLEOTIDE SEQUENCE [LARGE SCALE GENOMIC DNA]</scope>
    <source>
        <tissue evidence="15">Rhizome</tissue>
    </source>
</reference>
<feature type="compositionally biased region" description="Gly residues" evidence="11">
    <location>
        <begin position="683"/>
        <end position="692"/>
    </location>
</feature>
<keyword evidence="4 12" id="KW-0812">Transmembrane</keyword>
<dbReference type="PANTHER" id="PTHR48010">
    <property type="entry name" value="OS05G0588300 PROTEIN"/>
    <property type="match status" value="1"/>
</dbReference>
<dbReference type="PROSITE" id="PS50011">
    <property type="entry name" value="PROTEIN_KINASE_DOM"/>
    <property type="match status" value="1"/>
</dbReference>
<feature type="transmembrane region" description="Helical" evidence="12">
    <location>
        <begin position="260"/>
        <end position="286"/>
    </location>
</feature>
<feature type="domain" description="Protein kinase" evidence="14">
    <location>
        <begin position="363"/>
        <end position="665"/>
    </location>
</feature>
<dbReference type="Gene3D" id="3.30.200.20">
    <property type="entry name" value="Phosphorylase Kinase, domain 1"/>
    <property type="match status" value="1"/>
</dbReference>
<dbReference type="InterPro" id="IPR011009">
    <property type="entry name" value="Kinase-like_dom_sf"/>
</dbReference>
<keyword evidence="6" id="KW-0677">Repeat</keyword>
<evidence type="ECO:0000256" key="8">
    <source>
        <dbReference type="ARBA" id="ARBA00022840"/>
    </source>
</evidence>
<dbReference type="InterPro" id="IPR001245">
    <property type="entry name" value="Ser-Thr/Tyr_kinase_cat_dom"/>
</dbReference>
<feature type="region of interest" description="Disordered" evidence="11">
    <location>
        <begin position="669"/>
        <end position="701"/>
    </location>
</feature>
<accession>A0A8J5F750</accession>
<sequence length="701" mass="74984">MELLPLLLLVILAGSGDPSSPVRAAVSDLAGDRSALLDFMAPLRHEPRLQWRANASACDWAGVTCDSGRTAVLGLHLPGVGLVGSIADGTLGRLSMLRVLSLRANRLSGPIPADLASLTQLRGLFLQGNIFSGSIPPGLSGLTLLFRLDLSSNNLTGTVPFAVNNLTRLTGLFLENNRLSGNLPSISIASLDNFNVSHNEFNGSIPPSLQRFPAASFEGNLGLCGAPLLPCNPFFPSPAPSPEANEAPTQGSSKRLSTEAIVAIVVSSITGLLLLMLLLLVLCVVLRRRRKRTSRTKEKSAKGLESATVAAAAGRSGETGITSSSKDEMSGSGGTLVEAAERNKLVFVRSGAGYSFDLEDLLRASAEVLGKGSTGTSYKAVLEEGATVVVKRLKDVSAAKPEFESHLHTLGQVEHPSLLAPRAYYYSKDEKLLVLDYLPAGSLSSLLHGQYTHMRQLQFSIGFTAVENTCMSRKWKRDENWNRGAGRTPLSWERRIRVALAAGRGLCHLHTSAHLVHGNVKASNVLLRADDVDSAVLSDFALHPIFNSGPRHRLAGYRAPEVQETRRHTFKSDVYSFGVLLLELLTGKAPNQASLGEEGIDLPRWVQSVVREEWTAEVFDVELMRYPDTEEEMVQLLQIAMACVANVPDARPDLPEVVRLIEQIVSRTEGEEGLTTSPVEAAKGGGDAGGGIAPPAAGATL</sequence>
<keyword evidence="10 12" id="KW-0472">Membrane</keyword>
<keyword evidence="3" id="KW-0433">Leucine-rich repeat</keyword>
<evidence type="ECO:0000256" key="10">
    <source>
        <dbReference type="ARBA" id="ARBA00023136"/>
    </source>
</evidence>
<feature type="signal peptide" evidence="13">
    <location>
        <begin position="1"/>
        <end position="18"/>
    </location>
</feature>
<evidence type="ECO:0000256" key="11">
    <source>
        <dbReference type="SAM" id="MobiDB-lite"/>
    </source>
</evidence>
<feature type="region of interest" description="Disordered" evidence="11">
    <location>
        <begin position="294"/>
        <end position="334"/>
    </location>
</feature>
<dbReference type="InterPro" id="IPR013210">
    <property type="entry name" value="LRR_N_plant-typ"/>
</dbReference>
<evidence type="ECO:0000256" key="1">
    <source>
        <dbReference type="ARBA" id="ARBA00004370"/>
    </source>
</evidence>
<dbReference type="EMBL" id="JACMSC010000016">
    <property type="protein sequence ID" value="KAG6480697.1"/>
    <property type="molecule type" value="Genomic_DNA"/>
</dbReference>
<dbReference type="FunFam" id="3.30.200.20:FF:000307">
    <property type="entry name" value="pollen receptor-like kinase 1"/>
    <property type="match status" value="1"/>
</dbReference>
<keyword evidence="9 12" id="KW-1133">Transmembrane helix</keyword>
<dbReference type="SUPFAM" id="SSF52058">
    <property type="entry name" value="L domain-like"/>
    <property type="match status" value="1"/>
</dbReference>
<keyword evidence="16" id="KW-1185">Reference proteome</keyword>
<evidence type="ECO:0000313" key="15">
    <source>
        <dbReference type="EMBL" id="KAG6480697.1"/>
    </source>
</evidence>
<evidence type="ECO:0000256" key="5">
    <source>
        <dbReference type="ARBA" id="ARBA00022729"/>
    </source>
</evidence>
<keyword evidence="2" id="KW-0597">Phosphoprotein</keyword>
<dbReference type="GO" id="GO:0005524">
    <property type="term" value="F:ATP binding"/>
    <property type="evidence" value="ECO:0007669"/>
    <property type="project" value="UniProtKB-KW"/>
</dbReference>
<evidence type="ECO:0000256" key="4">
    <source>
        <dbReference type="ARBA" id="ARBA00022692"/>
    </source>
</evidence>
<comment type="subcellular location">
    <subcellularLocation>
        <location evidence="1">Membrane</location>
    </subcellularLocation>
</comment>
<proteinExistence type="predicted"/>
<feature type="chain" id="PRO_5035313538" description="Protein kinase domain-containing protein" evidence="13">
    <location>
        <begin position="19"/>
        <end position="701"/>
    </location>
</feature>
<dbReference type="Pfam" id="PF08263">
    <property type="entry name" value="LRRNT_2"/>
    <property type="match status" value="1"/>
</dbReference>
<dbReference type="FunFam" id="3.80.10.10:FF:000234">
    <property type="entry name" value="Probable inactive receptor kinase RLK902"/>
    <property type="match status" value="1"/>
</dbReference>
<evidence type="ECO:0000313" key="16">
    <source>
        <dbReference type="Proteomes" id="UP000734854"/>
    </source>
</evidence>
<dbReference type="InterPro" id="IPR001611">
    <property type="entry name" value="Leu-rich_rpt"/>
</dbReference>
<organism evidence="15 16">
    <name type="scientific">Zingiber officinale</name>
    <name type="common">Ginger</name>
    <name type="synonym">Amomum zingiber</name>
    <dbReference type="NCBI Taxonomy" id="94328"/>
    <lineage>
        <taxon>Eukaryota</taxon>
        <taxon>Viridiplantae</taxon>
        <taxon>Streptophyta</taxon>
        <taxon>Embryophyta</taxon>
        <taxon>Tracheophyta</taxon>
        <taxon>Spermatophyta</taxon>
        <taxon>Magnoliopsida</taxon>
        <taxon>Liliopsida</taxon>
        <taxon>Zingiberales</taxon>
        <taxon>Zingiberaceae</taxon>
        <taxon>Zingiber</taxon>
    </lineage>
</organism>
<comment type="caution">
    <text evidence="15">The sequence shown here is derived from an EMBL/GenBank/DDBJ whole genome shotgun (WGS) entry which is preliminary data.</text>
</comment>
<dbReference type="FunFam" id="1.10.510.10:FF:000095">
    <property type="entry name" value="protein STRUBBELIG-RECEPTOR FAMILY 8"/>
    <property type="match status" value="1"/>
</dbReference>
<dbReference type="GO" id="GO:0004672">
    <property type="term" value="F:protein kinase activity"/>
    <property type="evidence" value="ECO:0007669"/>
    <property type="project" value="InterPro"/>
</dbReference>
<keyword evidence="8" id="KW-0067">ATP-binding</keyword>
<dbReference type="PANTHER" id="PTHR48010:SF55">
    <property type="entry name" value="OS01G0607900 PROTEIN"/>
    <property type="match status" value="1"/>
</dbReference>
<dbReference type="AlphaFoldDB" id="A0A8J5F750"/>
<evidence type="ECO:0000256" key="9">
    <source>
        <dbReference type="ARBA" id="ARBA00022989"/>
    </source>
</evidence>
<dbReference type="InterPro" id="IPR050994">
    <property type="entry name" value="At_inactive_RLKs"/>
</dbReference>
<dbReference type="InterPro" id="IPR000719">
    <property type="entry name" value="Prot_kinase_dom"/>
</dbReference>
<evidence type="ECO:0000256" key="7">
    <source>
        <dbReference type="ARBA" id="ARBA00022741"/>
    </source>
</evidence>
<dbReference type="Proteomes" id="UP000734854">
    <property type="component" value="Unassembled WGS sequence"/>
</dbReference>
<keyword evidence="7" id="KW-0547">Nucleotide-binding</keyword>
<dbReference type="Pfam" id="PF00560">
    <property type="entry name" value="LRR_1"/>
    <property type="match status" value="3"/>
</dbReference>
<gene>
    <name evidence="15" type="ORF">ZIOFF_057282</name>
</gene>
<dbReference type="Pfam" id="PF07714">
    <property type="entry name" value="PK_Tyr_Ser-Thr"/>
    <property type="match status" value="1"/>
</dbReference>
<evidence type="ECO:0000256" key="6">
    <source>
        <dbReference type="ARBA" id="ARBA00022737"/>
    </source>
</evidence>
<dbReference type="Gene3D" id="3.80.10.10">
    <property type="entry name" value="Ribonuclease Inhibitor"/>
    <property type="match status" value="2"/>
</dbReference>
<name>A0A8J5F750_ZINOF</name>
<dbReference type="SUPFAM" id="SSF56112">
    <property type="entry name" value="Protein kinase-like (PK-like)"/>
    <property type="match status" value="1"/>
</dbReference>
<dbReference type="InterPro" id="IPR032675">
    <property type="entry name" value="LRR_dom_sf"/>
</dbReference>
<evidence type="ECO:0000256" key="12">
    <source>
        <dbReference type="SAM" id="Phobius"/>
    </source>
</evidence>
<evidence type="ECO:0000256" key="13">
    <source>
        <dbReference type="SAM" id="SignalP"/>
    </source>
</evidence>
<evidence type="ECO:0000256" key="3">
    <source>
        <dbReference type="ARBA" id="ARBA00022614"/>
    </source>
</evidence>
<evidence type="ECO:0000259" key="14">
    <source>
        <dbReference type="PROSITE" id="PS50011"/>
    </source>
</evidence>
<protein>
    <recommendedName>
        <fullName evidence="14">Protein kinase domain-containing protein</fullName>
    </recommendedName>
</protein>
<keyword evidence="5 13" id="KW-0732">Signal</keyword>
<dbReference type="Gene3D" id="1.10.510.10">
    <property type="entry name" value="Transferase(Phosphotransferase) domain 1"/>
    <property type="match status" value="1"/>
</dbReference>
<evidence type="ECO:0000256" key="2">
    <source>
        <dbReference type="ARBA" id="ARBA00022553"/>
    </source>
</evidence>
<dbReference type="GO" id="GO:0016020">
    <property type="term" value="C:membrane"/>
    <property type="evidence" value="ECO:0007669"/>
    <property type="project" value="UniProtKB-SubCell"/>
</dbReference>